<accession>A0A645G7S0</accession>
<dbReference type="Gene3D" id="3.40.50.1980">
    <property type="entry name" value="Nitrogenase molybdenum iron protein domain"/>
    <property type="match status" value="1"/>
</dbReference>
<reference evidence="2" key="1">
    <citation type="submission" date="2019-08" db="EMBL/GenBank/DDBJ databases">
        <authorList>
            <person name="Kucharzyk K."/>
            <person name="Murdoch R.W."/>
            <person name="Higgins S."/>
            <person name="Loffler F."/>
        </authorList>
    </citation>
    <scope>NUCLEOTIDE SEQUENCE</scope>
</reference>
<sequence>MFVIDKSVISSDKEQKPAAEILNNDLINNTKVAKENNIVYLDTHAWYLSDGGFISTNNMIDEISKAINK</sequence>
<name>A0A645G7S0_9ZZZZ</name>
<evidence type="ECO:0000313" key="2">
    <source>
        <dbReference type="EMBL" id="MPN20154.1"/>
    </source>
</evidence>
<dbReference type="AlphaFoldDB" id="A0A645G7S0"/>
<dbReference type="SUPFAM" id="SSF53807">
    <property type="entry name" value="Helical backbone' metal receptor"/>
    <property type="match status" value="1"/>
</dbReference>
<organism evidence="2">
    <name type="scientific">bioreactor metagenome</name>
    <dbReference type="NCBI Taxonomy" id="1076179"/>
    <lineage>
        <taxon>unclassified sequences</taxon>
        <taxon>metagenomes</taxon>
        <taxon>ecological metagenomes</taxon>
    </lineage>
</organism>
<evidence type="ECO:0000259" key="1">
    <source>
        <dbReference type="PROSITE" id="PS50983"/>
    </source>
</evidence>
<proteinExistence type="predicted"/>
<comment type="caution">
    <text evidence="2">The sequence shown here is derived from an EMBL/GenBank/DDBJ whole genome shotgun (WGS) entry which is preliminary data.</text>
</comment>
<gene>
    <name evidence="2" type="ORF">SDC9_167531</name>
</gene>
<dbReference type="PROSITE" id="PS50983">
    <property type="entry name" value="FE_B12_PBP"/>
    <property type="match status" value="1"/>
</dbReference>
<protein>
    <recommendedName>
        <fullName evidence="1">Fe/B12 periplasmic-binding domain-containing protein</fullName>
    </recommendedName>
</protein>
<feature type="domain" description="Fe/B12 periplasmic-binding" evidence="1">
    <location>
        <begin position="1"/>
        <end position="69"/>
    </location>
</feature>
<dbReference type="InterPro" id="IPR002491">
    <property type="entry name" value="ABC_transptr_periplasmic_BD"/>
</dbReference>
<dbReference type="EMBL" id="VSSQ01067839">
    <property type="protein sequence ID" value="MPN20154.1"/>
    <property type="molecule type" value="Genomic_DNA"/>
</dbReference>